<dbReference type="InterPro" id="IPR013341">
    <property type="entry name" value="Mandelate_racemase_N_dom"/>
</dbReference>
<keyword evidence="3" id="KW-0413">Isomerase</keyword>
<evidence type="ECO:0000256" key="5">
    <source>
        <dbReference type="HAMAP-Rule" id="MF_00470"/>
    </source>
</evidence>
<dbReference type="SMART" id="SM00922">
    <property type="entry name" value="MR_MLE"/>
    <property type="match status" value="1"/>
</dbReference>
<dbReference type="SFLD" id="SFLDG00180">
    <property type="entry name" value="muconate_cycloisomerase"/>
    <property type="match status" value="1"/>
</dbReference>
<comment type="caution">
    <text evidence="7">The sequence shown here is derived from an EMBL/GenBank/DDBJ whole genome shotgun (WGS) entry which is preliminary data.</text>
</comment>
<feature type="active site" description="Proton donor" evidence="5">
    <location>
        <position position="164"/>
    </location>
</feature>
<dbReference type="Gene3D" id="3.20.20.120">
    <property type="entry name" value="Enolase-like C-terminal domain"/>
    <property type="match status" value="1"/>
</dbReference>
<feature type="binding site" evidence="5">
    <location>
        <position position="193"/>
    </location>
    <ligand>
        <name>Mg(2+)</name>
        <dbReference type="ChEBI" id="CHEBI:18420"/>
    </ligand>
</feature>
<dbReference type="InterPro" id="IPR029065">
    <property type="entry name" value="Enolase_C-like"/>
</dbReference>
<evidence type="ECO:0000256" key="3">
    <source>
        <dbReference type="ARBA" id="ARBA00023235"/>
    </source>
</evidence>
<accession>A0A3M0DU15</accession>
<dbReference type="EC" id="4.2.1.113" evidence="5"/>
<keyword evidence="1 5" id="KW-0479">Metal-binding</keyword>
<evidence type="ECO:0000313" key="8">
    <source>
        <dbReference type="Proteomes" id="UP000277326"/>
    </source>
</evidence>
<evidence type="ECO:0000313" key="7">
    <source>
        <dbReference type="EMBL" id="RMB25422.1"/>
    </source>
</evidence>
<comment type="pathway">
    <text evidence="5">Quinol/quinone metabolism; menaquinone biosynthesis.</text>
</comment>
<dbReference type="Proteomes" id="UP000277326">
    <property type="component" value="Unassembled WGS sequence"/>
</dbReference>
<sequence length="359" mass="36300">MIDRRPFTLDLARPLTTANGTISRREGDLVRITADGVRGVGEATPLPGWTESLANCRTALDVVADAGADTLLAAAAASPREPLAAATTTLTDALADAPAARHAVESAALDALGRREGRPLAALLTDDPAARVPVNATIGDASPEETADAAQAAVDAGFSCLKVKVGAGKLDRDVTRLRVVREAVGPDVTLRADANGAWARETARTAVDAFASLDLAYLEQPLAADDLSGHATLRSRGVAIALDETLAAVGVDDVFDADAADVLILKPMALGGPARAHAVARRARRAGVDPVVTTTVDAAPARTAAVHVAAAIPDVRPCGLATGDALDEDLAPDPAPVEAGSVTVPAGPGVAGAAFDGLF</sequence>
<comment type="similarity">
    <text evidence="5">Belongs to the mandelate racemase/muconate lactonizing enzyme family. MenC type 1 subfamily.</text>
</comment>
<feature type="domain" description="Mandelate racemase/muconate lactonizing enzyme C-terminal" evidence="6">
    <location>
        <begin position="143"/>
        <end position="240"/>
    </location>
</feature>
<dbReference type="PROSITE" id="PS00909">
    <property type="entry name" value="MR_MLE_2"/>
    <property type="match status" value="1"/>
</dbReference>
<dbReference type="Pfam" id="PF02746">
    <property type="entry name" value="MR_MLE_N"/>
    <property type="match status" value="1"/>
</dbReference>
<protein>
    <recommendedName>
        <fullName evidence="5">o-succinylbenzoate synthase</fullName>
        <shortName evidence="5">OSB synthase</shortName>
        <shortName evidence="5">OSBS</shortName>
        <ecNumber evidence="5">4.2.1.113</ecNumber>
    </recommendedName>
    <alternativeName>
        <fullName evidence="5">4-(2'-carboxyphenyl)-4-oxybutyric acid synthase</fullName>
    </alternativeName>
    <alternativeName>
        <fullName evidence="5">o-succinylbenzoic acid synthase</fullName>
    </alternativeName>
</protein>
<dbReference type="GO" id="GO:0009234">
    <property type="term" value="P:menaquinone biosynthetic process"/>
    <property type="evidence" value="ECO:0007669"/>
    <property type="project" value="UniProtKB-UniRule"/>
</dbReference>
<evidence type="ECO:0000256" key="4">
    <source>
        <dbReference type="ARBA" id="ARBA00023239"/>
    </source>
</evidence>
<dbReference type="PANTHER" id="PTHR48073">
    <property type="entry name" value="O-SUCCINYLBENZOATE SYNTHASE-RELATED"/>
    <property type="match status" value="1"/>
</dbReference>
<dbReference type="SUPFAM" id="SSF54826">
    <property type="entry name" value="Enolase N-terminal domain-like"/>
    <property type="match status" value="1"/>
</dbReference>
<dbReference type="UniPathway" id="UPA01057">
    <property type="reaction ID" value="UER00165"/>
</dbReference>
<dbReference type="GO" id="GO:0043748">
    <property type="term" value="F:O-succinylbenzoate synthase activity"/>
    <property type="evidence" value="ECO:0007669"/>
    <property type="project" value="UniProtKB-EC"/>
</dbReference>
<dbReference type="Pfam" id="PF13378">
    <property type="entry name" value="MR_MLE_C"/>
    <property type="match status" value="1"/>
</dbReference>
<comment type="function">
    <text evidence="5">Converts 2-succinyl-6-hydroxy-2,4-cyclohexadiene-1-carboxylate (SHCHC) to 2-succinylbenzoate (OSB).</text>
</comment>
<dbReference type="GO" id="GO:0009063">
    <property type="term" value="P:amino acid catabolic process"/>
    <property type="evidence" value="ECO:0007669"/>
    <property type="project" value="InterPro"/>
</dbReference>
<feature type="active site" description="Proton acceptor" evidence="5">
    <location>
        <position position="266"/>
    </location>
</feature>
<dbReference type="PANTHER" id="PTHR48073:SF2">
    <property type="entry name" value="O-SUCCINYLBENZOATE SYNTHASE"/>
    <property type="match status" value="1"/>
</dbReference>
<dbReference type="HAMAP" id="MF_00470">
    <property type="entry name" value="MenC_1"/>
    <property type="match status" value="1"/>
</dbReference>
<dbReference type="EMBL" id="REFS01000001">
    <property type="protein sequence ID" value="RMB25422.1"/>
    <property type="molecule type" value="Genomic_DNA"/>
</dbReference>
<evidence type="ECO:0000256" key="2">
    <source>
        <dbReference type="ARBA" id="ARBA00022842"/>
    </source>
</evidence>
<dbReference type="Gene3D" id="3.30.390.10">
    <property type="entry name" value="Enolase-like, N-terminal domain"/>
    <property type="match status" value="1"/>
</dbReference>
<name>A0A3M0DU15_9EURY</name>
<proteinExistence type="inferred from homology"/>
<dbReference type="InterPro" id="IPR013342">
    <property type="entry name" value="Mandelate_racemase_C"/>
</dbReference>
<dbReference type="GO" id="GO:0016854">
    <property type="term" value="F:racemase and epimerase activity"/>
    <property type="evidence" value="ECO:0007669"/>
    <property type="project" value="UniProtKB-ARBA"/>
</dbReference>
<dbReference type="SFLD" id="SFLDF00009">
    <property type="entry name" value="o-succinylbenzoate_synthase"/>
    <property type="match status" value="1"/>
</dbReference>
<feature type="binding site" evidence="5">
    <location>
        <position position="243"/>
    </location>
    <ligand>
        <name>Mg(2+)</name>
        <dbReference type="ChEBI" id="CHEBI:18420"/>
    </ligand>
</feature>
<dbReference type="InterPro" id="IPR018110">
    <property type="entry name" value="Mandel_Rmase/mucon_lact_enz_CS"/>
</dbReference>
<gene>
    <name evidence="5" type="primary">menC</name>
    <name evidence="7" type="ORF">ATH50_0512</name>
</gene>
<comment type="pathway">
    <text evidence="5">Quinol/quinone metabolism; 1,4-dihydroxy-2-naphthoate biosynthesis; 1,4-dihydroxy-2-naphthoate from chorismate: step 4/7.</text>
</comment>
<dbReference type="SFLD" id="SFLDS00001">
    <property type="entry name" value="Enolase"/>
    <property type="match status" value="1"/>
</dbReference>
<dbReference type="InterPro" id="IPR036849">
    <property type="entry name" value="Enolase-like_C_sf"/>
</dbReference>
<comment type="catalytic activity">
    <reaction evidence="5">
        <text>(1R,6R)-6-hydroxy-2-succinyl-cyclohexa-2,4-diene-1-carboxylate = 2-succinylbenzoate + H2O</text>
        <dbReference type="Rhea" id="RHEA:10196"/>
        <dbReference type="ChEBI" id="CHEBI:15377"/>
        <dbReference type="ChEBI" id="CHEBI:18325"/>
        <dbReference type="ChEBI" id="CHEBI:58689"/>
        <dbReference type="EC" id="4.2.1.113"/>
    </reaction>
</comment>
<dbReference type="UniPathway" id="UPA00079"/>
<keyword evidence="4 5" id="KW-0456">Lyase</keyword>
<evidence type="ECO:0000256" key="1">
    <source>
        <dbReference type="ARBA" id="ARBA00022723"/>
    </source>
</evidence>
<reference evidence="7 8" key="1">
    <citation type="journal article" date="2015" name="Stand. Genomic Sci.">
        <title>Genomic Encyclopedia of Bacterial and Archaeal Type Strains, Phase III: the genomes of soil and plant-associated and newly described type strains.</title>
        <authorList>
            <person name="Whitman W.B."/>
            <person name="Woyke T."/>
            <person name="Klenk H.P."/>
            <person name="Zhou Y."/>
            <person name="Lilburn T.G."/>
            <person name="Beck B.J."/>
            <person name="De Vos P."/>
            <person name="Vandamme P."/>
            <person name="Eisen J.A."/>
            <person name="Garrity G."/>
            <person name="Hugenholtz P."/>
            <person name="Kyrpides N.C."/>
        </authorList>
    </citation>
    <scope>NUCLEOTIDE SEQUENCE [LARGE SCALE GENOMIC DNA]</scope>
    <source>
        <strain evidence="7 8">CGMCC 1.10124</strain>
    </source>
</reference>
<dbReference type="InterPro" id="IPR010196">
    <property type="entry name" value="OSB_synthase_MenC1"/>
</dbReference>
<comment type="cofactor">
    <cofactor evidence="5">
        <name>a divalent metal cation</name>
        <dbReference type="ChEBI" id="CHEBI:60240"/>
    </cofactor>
</comment>
<evidence type="ECO:0000259" key="6">
    <source>
        <dbReference type="SMART" id="SM00922"/>
    </source>
</evidence>
<dbReference type="AlphaFoldDB" id="A0A3M0DU15"/>
<dbReference type="SUPFAM" id="SSF51604">
    <property type="entry name" value="Enolase C-terminal domain-like"/>
    <property type="match status" value="1"/>
</dbReference>
<organism evidence="7 8">
    <name type="scientific">Haloplanus aerogenes</name>
    <dbReference type="NCBI Taxonomy" id="660522"/>
    <lineage>
        <taxon>Archaea</taxon>
        <taxon>Methanobacteriati</taxon>
        <taxon>Methanobacteriota</taxon>
        <taxon>Stenosarchaea group</taxon>
        <taxon>Halobacteria</taxon>
        <taxon>Halobacteriales</taxon>
        <taxon>Haloferacaceae</taxon>
        <taxon>Haloplanus</taxon>
    </lineage>
</organism>
<keyword evidence="5" id="KW-0474">Menaquinone biosynthesis</keyword>
<dbReference type="InterPro" id="IPR029017">
    <property type="entry name" value="Enolase-like_N"/>
</dbReference>
<feature type="binding site" evidence="5">
    <location>
        <position position="219"/>
    </location>
    <ligand>
        <name>Mg(2+)</name>
        <dbReference type="ChEBI" id="CHEBI:18420"/>
    </ligand>
</feature>
<keyword evidence="2 5" id="KW-0460">Magnesium</keyword>
<dbReference type="GO" id="GO:0000287">
    <property type="term" value="F:magnesium ion binding"/>
    <property type="evidence" value="ECO:0007669"/>
    <property type="project" value="UniProtKB-UniRule"/>
</dbReference>